<feature type="transmembrane region" description="Helical" evidence="7">
    <location>
        <begin position="171"/>
        <end position="188"/>
    </location>
</feature>
<evidence type="ECO:0000256" key="1">
    <source>
        <dbReference type="ARBA" id="ARBA00004141"/>
    </source>
</evidence>
<dbReference type="PANTHER" id="PTHR12889">
    <property type="entry name" value="GAMMA-SECRETASE SUBUNIT APH-1"/>
    <property type="match status" value="1"/>
</dbReference>
<keyword evidence="3 7" id="KW-0812">Transmembrane</keyword>
<evidence type="ECO:0000256" key="7">
    <source>
        <dbReference type="SAM" id="Phobius"/>
    </source>
</evidence>
<feature type="transmembrane region" description="Helical" evidence="7">
    <location>
        <begin position="229"/>
        <end position="253"/>
    </location>
</feature>
<comment type="caution">
    <text evidence="8">The sequence shown here is derived from an EMBL/GenBank/DDBJ whole genome shotgun (WGS) entry which is preliminary data.</text>
</comment>
<keyword evidence="9" id="KW-1185">Reference proteome</keyword>
<evidence type="ECO:0000313" key="8">
    <source>
        <dbReference type="EMBL" id="CAK9161126.1"/>
    </source>
</evidence>
<dbReference type="InterPro" id="IPR009294">
    <property type="entry name" value="Aph-1"/>
</dbReference>
<organism evidence="8 9">
    <name type="scientific">Ilex paraguariensis</name>
    <name type="common">yerba mate</name>
    <dbReference type="NCBI Taxonomy" id="185542"/>
    <lineage>
        <taxon>Eukaryota</taxon>
        <taxon>Viridiplantae</taxon>
        <taxon>Streptophyta</taxon>
        <taxon>Embryophyta</taxon>
        <taxon>Tracheophyta</taxon>
        <taxon>Spermatophyta</taxon>
        <taxon>Magnoliopsida</taxon>
        <taxon>eudicotyledons</taxon>
        <taxon>Gunneridae</taxon>
        <taxon>Pentapetalae</taxon>
        <taxon>asterids</taxon>
        <taxon>campanulids</taxon>
        <taxon>Aquifoliales</taxon>
        <taxon>Aquifoliaceae</taxon>
        <taxon>Ilex</taxon>
    </lineage>
</organism>
<feature type="transmembrane region" description="Helical" evidence="7">
    <location>
        <begin position="34"/>
        <end position="54"/>
    </location>
</feature>
<reference evidence="8 9" key="1">
    <citation type="submission" date="2024-02" db="EMBL/GenBank/DDBJ databases">
        <authorList>
            <person name="Vignale AGUSTIN F."/>
            <person name="Sosa J E."/>
            <person name="Modenutti C."/>
        </authorList>
    </citation>
    <scope>NUCLEOTIDE SEQUENCE [LARGE SCALE GENOMIC DNA]</scope>
</reference>
<evidence type="ECO:0000256" key="4">
    <source>
        <dbReference type="ARBA" id="ARBA00022976"/>
    </source>
</evidence>
<evidence type="ECO:0000313" key="9">
    <source>
        <dbReference type="Proteomes" id="UP001642360"/>
    </source>
</evidence>
<dbReference type="Proteomes" id="UP001642360">
    <property type="component" value="Unassembled WGS sequence"/>
</dbReference>
<comment type="subcellular location">
    <subcellularLocation>
        <location evidence="1">Membrane</location>
        <topology evidence="1">Multi-pass membrane protein</topology>
    </subcellularLocation>
</comment>
<proteinExistence type="inferred from homology"/>
<comment type="similarity">
    <text evidence="2">Belongs to the APH-1 family.</text>
</comment>
<keyword evidence="4" id="KW-0914">Notch signaling pathway</keyword>
<evidence type="ECO:0000256" key="3">
    <source>
        <dbReference type="ARBA" id="ARBA00022692"/>
    </source>
</evidence>
<accession>A0ABC8SZ40</accession>
<evidence type="ECO:0000256" key="6">
    <source>
        <dbReference type="ARBA" id="ARBA00023136"/>
    </source>
</evidence>
<keyword evidence="6 7" id="KW-0472">Membrane</keyword>
<evidence type="ECO:0000256" key="5">
    <source>
        <dbReference type="ARBA" id="ARBA00022989"/>
    </source>
</evidence>
<feature type="transmembrane region" description="Helical" evidence="7">
    <location>
        <begin position="97"/>
        <end position="113"/>
    </location>
</feature>
<dbReference type="AlphaFoldDB" id="A0ABC8SZ40"/>
<dbReference type="Pfam" id="PF06105">
    <property type="entry name" value="Aph-1"/>
    <property type="match status" value="2"/>
</dbReference>
<dbReference type="EMBL" id="CAUOFW020003625">
    <property type="protein sequence ID" value="CAK9161126.1"/>
    <property type="molecule type" value="Genomic_DNA"/>
</dbReference>
<dbReference type="GO" id="GO:0007219">
    <property type="term" value="P:Notch signaling pathway"/>
    <property type="evidence" value="ECO:0007669"/>
    <property type="project" value="UniProtKB-KW"/>
</dbReference>
<protein>
    <submittedName>
        <fullName evidence="8">Uncharacterized protein</fullName>
    </submittedName>
</protein>
<feature type="transmembrane region" description="Helical" evidence="7">
    <location>
        <begin position="61"/>
        <end position="85"/>
    </location>
</feature>
<name>A0ABC8SZ40_9AQUA</name>
<dbReference type="GO" id="GO:0016020">
    <property type="term" value="C:membrane"/>
    <property type="evidence" value="ECO:0007669"/>
    <property type="project" value="UniProtKB-SubCell"/>
</dbReference>
<keyword evidence="5 7" id="KW-1133">Transmembrane helix</keyword>
<feature type="transmembrane region" description="Helical" evidence="7">
    <location>
        <begin position="7"/>
        <end position="28"/>
    </location>
</feature>
<sequence>MSLICNGMINIFLSLNFSFIISTTYYVAPASTAHAVFFCLSLLTPAFGPATFYVEKCSQIPFFLVSAIIALAFVTIHTFSMVIAFNGYAEGNKFDQFFVPTVHLLAGMLNSFVEDENASSELRKACEKSSHPPLVHLLMWEGSQPGHLVLNGNPPSNWKLLRVRAAPANKLFLSLNFSFIISTTYYVAPASTAGGLGHGVAHAVFFCLSLLTPAFGPATFYVEKCSQIPFFLVSAIIALAFVTIHTLSMVIAFNGYAEGNKFDQFFVPTVHLLAGMLTLINLASGGCIIGIPLLYAMAILTLMHCAKMVWRRLTDTRVEDENASSELRKACEKSSHPPLVHLSMWEGSQPGQLVLNGNPPFNWELLRVRAAPANKFVRLKGPKN</sequence>
<evidence type="ECO:0000256" key="2">
    <source>
        <dbReference type="ARBA" id="ARBA00005577"/>
    </source>
</evidence>
<gene>
    <name evidence="8" type="ORF">ILEXP_LOCUS29913</name>
</gene>
<feature type="transmembrane region" description="Helical" evidence="7">
    <location>
        <begin position="273"/>
        <end position="302"/>
    </location>
</feature>
<feature type="transmembrane region" description="Helical" evidence="7">
    <location>
        <begin position="200"/>
        <end position="222"/>
    </location>
</feature>